<gene>
    <name evidence="4" type="ORF">SAMN05444320_104561</name>
</gene>
<reference evidence="4 5" key="1">
    <citation type="submission" date="2016-11" db="EMBL/GenBank/DDBJ databases">
        <authorList>
            <person name="Jaros S."/>
            <person name="Januszkiewicz K."/>
            <person name="Wedrychowicz H."/>
        </authorList>
    </citation>
    <scope>NUCLEOTIDE SEQUENCE [LARGE SCALE GENOMIC DNA]</scope>
    <source>
        <strain evidence="4 5">DSM 44523</strain>
    </source>
</reference>
<dbReference type="InterPro" id="IPR036291">
    <property type="entry name" value="NAD(P)-bd_dom_sf"/>
</dbReference>
<dbReference type="Pfam" id="PF21761">
    <property type="entry name" value="RedAm-like_C"/>
    <property type="match status" value="1"/>
</dbReference>
<dbReference type="PANTHER" id="PTHR43580">
    <property type="entry name" value="OXIDOREDUCTASE GLYR1-RELATED"/>
    <property type="match status" value="1"/>
</dbReference>
<dbReference type="InterPro" id="IPR051265">
    <property type="entry name" value="HIBADH-related_NP60_sf"/>
</dbReference>
<accession>A0A1M5DQU4</accession>
<dbReference type="Gene3D" id="3.40.50.720">
    <property type="entry name" value="NAD(P)-binding Rossmann-like Domain"/>
    <property type="match status" value="1"/>
</dbReference>
<feature type="chain" id="PRO_5039515117" evidence="1">
    <location>
        <begin position="21"/>
        <end position="294"/>
    </location>
</feature>
<proteinExistence type="predicted"/>
<evidence type="ECO:0000313" key="5">
    <source>
        <dbReference type="Proteomes" id="UP000184501"/>
    </source>
</evidence>
<dbReference type="EMBL" id="FQVN01000004">
    <property type="protein sequence ID" value="SHF69221.1"/>
    <property type="molecule type" value="Genomic_DNA"/>
</dbReference>
<evidence type="ECO:0000259" key="2">
    <source>
        <dbReference type="Pfam" id="PF03446"/>
    </source>
</evidence>
<dbReference type="GO" id="GO:0050661">
    <property type="term" value="F:NADP binding"/>
    <property type="evidence" value="ECO:0007669"/>
    <property type="project" value="InterPro"/>
</dbReference>
<dbReference type="PANTHER" id="PTHR43580:SF2">
    <property type="entry name" value="CYTOKINE-LIKE NUCLEAR FACTOR N-PAC"/>
    <property type="match status" value="1"/>
</dbReference>
<feature type="domain" description="6-phosphogluconate dehydrogenase NADP-binding" evidence="2">
    <location>
        <begin position="7"/>
        <end position="155"/>
    </location>
</feature>
<organism evidence="4 5">
    <name type="scientific">Streptoalloteichus hindustanus</name>
    <dbReference type="NCBI Taxonomy" id="2017"/>
    <lineage>
        <taxon>Bacteria</taxon>
        <taxon>Bacillati</taxon>
        <taxon>Actinomycetota</taxon>
        <taxon>Actinomycetes</taxon>
        <taxon>Pseudonocardiales</taxon>
        <taxon>Pseudonocardiaceae</taxon>
        <taxon>Streptoalloteichus</taxon>
    </lineage>
</organism>
<dbReference type="InterPro" id="IPR013328">
    <property type="entry name" value="6PGD_dom2"/>
</dbReference>
<protein>
    <submittedName>
        <fullName evidence="4">NAD binding domain of 6-phosphogluconate dehydrogenase</fullName>
    </submittedName>
</protein>
<dbReference type="RefSeq" id="WP_143174181.1">
    <property type="nucleotide sequence ID" value="NZ_FQVN01000004.1"/>
</dbReference>
<dbReference type="InterPro" id="IPR048666">
    <property type="entry name" value="RedAm-like_C"/>
</dbReference>
<evidence type="ECO:0000313" key="4">
    <source>
        <dbReference type="EMBL" id="SHF69221.1"/>
    </source>
</evidence>
<dbReference type="Proteomes" id="UP000184501">
    <property type="component" value="Unassembled WGS sequence"/>
</dbReference>
<dbReference type="Gene3D" id="1.10.1040.10">
    <property type="entry name" value="N-(1-d-carboxylethyl)-l-norvaline Dehydrogenase, domain 2"/>
    <property type="match status" value="1"/>
</dbReference>
<dbReference type="SUPFAM" id="SSF51735">
    <property type="entry name" value="NAD(P)-binding Rossmann-fold domains"/>
    <property type="match status" value="1"/>
</dbReference>
<keyword evidence="5" id="KW-1185">Reference proteome</keyword>
<dbReference type="AlphaFoldDB" id="A0A1M5DQU4"/>
<sequence length="294" mass="30083">MSSQAPVTVLGLGAMGRALALAFLAAGQPTTVWNRTAAKAQDLTAHGAVAAGSVAEAVTANQIVVVCLLDYGTVRETLEPVAAELRGRTVVNLTNGTPAQADEMAAWITGLGAEYLDGGIMAIPATVATPEAFVLYSGPESVFQEHRAALEAPAAAKYLGEDFGLASLYDLALLSGHMQMLDGFLHGAAMATSREGGTATGYAELLVSWLKSMIAVIPAIAADIDADRKSGTPPQIAQGLDVQLAGVGNILTASREAGVDTAPLDPYMAGVEGLAAAGQDLWSGPARVRQLKGE</sequence>
<dbReference type="OrthoDB" id="9135493at2"/>
<evidence type="ECO:0000256" key="1">
    <source>
        <dbReference type="SAM" id="SignalP"/>
    </source>
</evidence>
<name>A0A1M5DQU4_STRHI</name>
<dbReference type="InterPro" id="IPR006115">
    <property type="entry name" value="6PGDH_NADP-bd"/>
</dbReference>
<feature type="domain" description="NADPH-dependent reductive aminase-like C-terminal" evidence="3">
    <location>
        <begin position="162"/>
        <end position="271"/>
    </location>
</feature>
<dbReference type="STRING" id="2017.SAMN05444320_104561"/>
<dbReference type="Pfam" id="PF03446">
    <property type="entry name" value="NAD_binding_2"/>
    <property type="match status" value="1"/>
</dbReference>
<evidence type="ECO:0000259" key="3">
    <source>
        <dbReference type="Pfam" id="PF21761"/>
    </source>
</evidence>
<feature type="signal peptide" evidence="1">
    <location>
        <begin position="1"/>
        <end position="20"/>
    </location>
</feature>
<keyword evidence="1" id="KW-0732">Signal</keyword>